<name>A0A5B7CYP2_PORTR</name>
<proteinExistence type="predicted"/>
<dbReference type="Proteomes" id="UP000324222">
    <property type="component" value="Unassembled WGS sequence"/>
</dbReference>
<sequence length="80" mass="8815">MEAKPITALRMDHDATISALPSAAPKAHTNSCTRASFSRNWLKRKTTTSLRRSSSCGALCPSLERPSGRARATSFNMHRR</sequence>
<dbReference type="AlphaFoldDB" id="A0A5B7CYP2"/>
<keyword evidence="3" id="KW-1185">Reference proteome</keyword>
<organism evidence="2 3">
    <name type="scientific">Portunus trituberculatus</name>
    <name type="common">Swimming crab</name>
    <name type="synonym">Neptunus trituberculatus</name>
    <dbReference type="NCBI Taxonomy" id="210409"/>
    <lineage>
        <taxon>Eukaryota</taxon>
        <taxon>Metazoa</taxon>
        <taxon>Ecdysozoa</taxon>
        <taxon>Arthropoda</taxon>
        <taxon>Crustacea</taxon>
        <taxon>Multicrustacea</taxon>
        <taxon>Malacostraca</taxon>
        <taxon>Eumalacostraca</taxon>
        <taxon>Eucarida</taxon>
        <taxon>Decapoda</taxon>
        <taxon>Pleocyemata</taxon>
        <taxon>Brachyura</taxon>
        <taxon>Eubrachyura</taxon>
        <taxon>Portunoidea</taxon>
        <taxon>Portunidae</taxon>
        <taxon>Portuninae</taxon>
        <taxon>Portunus</taxon>
    </lineage>
</organism>
<evidence type="ECO:0000256" key="1">
    <source>
        <dbReference type="SAM" id="MobiDB-lite"/>
    </source>
</evidence>
<protein>
    <submittedName>
        <fullName evidence="2">Uncharacterized protein</fullName>
    </submittedName>
</protein>
<evidence type="ECO:0000313" key="2">
    <source>
        <dbReference type="EMBL" id="MPC14001.1"/>
    </source>
</evidence>
<dbReference type="EMBL" id="VSRR010000321">
    <property type="protein sequence ID" value="MPC14001.1"/>
    <property type="molecule type" value="Genomic_DNA"/>
</dbReference>
<comment type="caution">
    <text evidence="2">The sequence shown here is derived from an EMBL/GenBank/DDBJ whole genome shotgun (WGS) entry which is preliminary data.</text>
</comment>
<evidence type="ECO:0000313" key="3">
    <source>
        <dbReference type="Proteomes" id="UP000324222"/>
    </source>
</evidence>
<accession>A0A5B7CYP2</accession>
<reference evidence="2 3" key="1">
    <citation type="submission" date="2019-05" db="EMBL/GenBank/DDBJ databases">
        <title>Another draft genome of Portunus trituberculatus and its Hox gene families provides insights of decapod evolution.</title>
        <authorList>
            <person name="Jeong J.-H."/>
            <person name="Song I."/>
            <person name="Kim S."/>
            <person name="Choi T."/>
            <person name="Kim D."/>
            <person name="Ryu S."/>
            <person name="Kim W."/>
        </authorList>
    </citation>
    <scope>NUCLEOTIDE SEQUENCE [LARGE SCALE GENOMIC DNA]</scope>
    <source>
        <tissue evidence="2">Muscle</tissue>
    </source>
</reference>
<gene>
    <name evidence="2" type="ORF">E2C01_006754</name>
</gene>
<feature type="region of interest" description="Disordered" evidence="1">
    <location>
        <begin position="53"/>
        <end position="80"/>
    </location>
</feature>